<evidence type="ECO:0000313" key="3">
    <source>
        <dbReference type="EMBL" id="EXX88739.1"/>
    </source>
</evidence>
<keyword evidence="4" id="KW-1185">Reference proteome</keyword>
<keyword evidence="3" id="KW-0813">Transport</keyword>
<dbReference type="PANTHER" id="PTHR43649">
    <property type="entry name" value="ARABINOSE-BINDING PROTEIN-RELATED"/>
    <property type="match status" value="1"/>
</dbReference>
<dbReference type="Pfam" id="PF13416">
    <property type="entry name" value="SBP_bac_8"/>
    <property type="match status" value="1"/>
</dbReference>
<feature type="region of interest" description="Disordered" evidence="1">
    <location>
        <begin position="14"/>
        <end position="39"/>
    </location>
</feature>
<dbReference type="EMBL" id="JFHU01000117">
    <property type="protein sequence ID" value="EXX88739.1"/>
    <property type="molecule type" value="Genomic_DNA"/>
</dbReference>
<sequence length="435" mass="47544">MLAFMLLALSLAACSSGSTSGGSKEGNKAGNEEASGAAASGKADKKVKLTVWLWPGMGIEEQMKQYAAENNIELDIQLSPFADVHNNLQTALAAGNGAPDISAVEVKVIERFKSNPEQFYNLLELNAEDIESDYMDWKWKQAMTGDGANLLGIPTDIGPMAMAYRTDVFEKAGLPTDPAEVTAQINTWDAFIEAGKQVRAKANVGMIDNAASLLTVMVGQGDEKYFKPDGTMILKDNPQVKKAWNYANKAIEANITSNVDTWSTEWGTGMTKGDFAVQLAPAWMMGFMKTNAPDAKGKWNIALMPEGSGNWGGSFLTIPKQSKYPQEAYNLIKWLLSPEQQLVTFQKNGNFPSTPALFETEDIQNFKDEYFSNAPVGQIYSEAAKLVKPVYEGPDSQTVEDTLNKAITSVEDKQAKPEDAWSSAVQDIERQLSRK</sequence>
<feature type="compositionally biased region" description="Basic and acidic residues" evidence="1">
    <location>
        <begin position="410"/>
        <end position="419"/>
    </location>
</feature>
<protein>
    <submittedName>
        <fullName evidence="3">Sugar transporter</fullName>
    </submittedName>
</protein>
<dbReference type="InterPro" id="IPR006059">
    <property type="entry name" value="SBP"/>
</dbReference>
<gene>
    <name evidence="3" type="ORF">BG53_01370</name>
</gene>
<dbReference type="InterPro" id="IPR050490">
    <property type="entry name" value="Bact_solute-bd_prot1"/>
</dbReference>
<comment type="caution">
    <text evidence="3">The sequence shown here is derived from an EMBL/GenBank/DDBJ whole genome shotgun (WGS) entry which is preliminary data.</text>
</comment>
<dbReference type="SUPFAM" id="SSF53850">
    <property type="entry name" value="Periplasmic binding protein-like II"/>
    <property type="match status" value="1"/>
</dbReference>
<accession>A0A9W5S1X2</accession>
<proteinExistence type="predicted"/>
<evidence type="ECO:0000256" key="1">
    <source>
        <dbReference type="SAM" id="MobiDB-lite"/>
    </source>
</evidence>
<feature type="signal peptide" evidence="2">
    <location>
        <begin position="1"/>
        <end position="21"/>
    </location>
</feature>
<evidence type="ECO:0000256" key="2">
    <source>
        <dbReference type="SAM" id="SignalP"/>
    </source>
</evidence>
<feature type="region of interest" description="Disordered" evidence="1">
    <location>
        <begin position="410"/>
        <end position="435"/>
    </location>
</feature>
<evidence type="ECO:0000313" key="4">
    <source>
        <dbReference type="Proteomes" id="UP000053750"/>
    </source>
</evidence>
<name>A0A9W5S1X2_9BACL</name>
<dbReference type="Gene3D" id="3.40.190.10">
    <property type="entry name" value="Periplasmic binding protein-like II"/>
    <property type="match status" value="1"/>
</dbReference>
<keyword evidence="3" id="KW-0762">Sugar transport</keyword>
<feature type="chain" id="PRO_5040769435" evidence="2">
    <location>
        <begin position="22"/>
        <end position="435"/>
    </location>
</feature>
<dbReference type="PANTHER" id="PTHR43649:SF32">
    <property type="entry name" value="SUGAR BINDING SECRETED PROTEIN"/>
    <property type="match status" value="1"/>
</dbReference>
<dbReference type="AlphaFoldDB" id="A0A9W5S1X2"/>
<dbReference type="Proteomes" id="UP000053750">
    <property type="component" value="Unassembled WGS sequence"/>
</dbReference>
<reference evidence="3 4" key="1">
    <citation type="submission" date="2014-02" db="EMBL/GenBank/DDBJ databases">
        <title>Genome sequence of Paenibacillus darwinianus reveals adaptive mechanisms for survival in Antarctic soils.</title>
        <authorList>
            <person name="Dsouza M."/>
            <person name="Taylor M.W."/>
            <person name="Turner S.J."/>
            <person name="Aislabie J."/>
        </authorList>
    </citation>
    <scope>NUCLEOTIDE SEQUENCE [LARGE SCALE GENOMIC DNA]</scope>
    <source>
        <strain evidence="3 4">CE1</strain>
    </source>
</reference>
<organism evidence="3 4">
    <name type="scientific">Paenibacillus darwinianus</name>
    <dbReference type="NCBI Taxonomy" id="1380763"/>
    <lineage>
        <taxon>Bacteria</taxon>
        <taxon>Bacillati</taxon>
        <taxon>Bacillota</taxon>
        <taxon>Bacilli</taxon>
        <taxon>Bacillales</taxon>
        <taxon>Paenibacillaceae</taxon>
        <taxon>Paenibacillus</taxon>
    </lineage>
</organism>
<keyword evidence="2" id="KW-0732">Signal</keyword>